<name>A0A0F9RPQ5_9ZZZZ</name>
<dbReference type="EMBL" id="LAZR01002680">
    <property type="protein sequence ID" value="KKN26946.1"/>
    <property type="molecule type" value="Genomic_DNA"/>
</dbReference>
<organism evidence="1">
    <name type="scientific">marine sediment metagenome</name>
    <dbReference type="NCBI Taxonomy" id="412755"/>
    <lineage>
        <taxon>unclassified sequences</taxon>
        <taxon>metagenomes</taxon>
        <taxon>ecological metagenomes</taxon>
    </lineage>
</organism>
<reference evidence="1" key="1">
    <citation type="journal article" date="2015" name="Nature">
        <title>Complex archaea that bridge the gap between prokaryotes and eukaryotes.</title>
        <authorList>
            <person name="Spang A."/>
            <person name="Saw J.H."/>
            <person name="Jorgensen S.L."/>
            <person name="Zaremba-Niedzwiedzka K."/>
            <person name="Martijn J."/>
            <person name="Lind A.E."/>
            <person name="van Eijk R."/>
            <person name="Schleper C."/>
            <person name="Guy L."/>
            <person name="Ettema T.J."/>
        </authorList>
    </citation>
    <scope>NUCLEOTIDE SEQUENCE</scope>
</reference>
<accession>A0A0F9RPQ5</accession>
<dbReference type="AlphaFoldDB" id="A0A0F9RPQ5"/>
<sequence length="93" mass="11537">MKVIILRDREFDETHVFSSEEKFLEYLRYYYPKAKNLRVWRNSWGGNLTAYNHNTPIYGWGYTLKEIEVDREVRKQIEREEEFRKEIERGESR</sequence>
<proteinExistence type="predicted"/>
<comment type="caution">
    <text evidence="1">The sequence shown here is derived from an EMBL/GenBank/DDBJ whole genome shotgun (WGS) entry which is preliminary data.</text>
</comment>
<evidence type="ECO:0000313" key="1">
    <source>
        <dbReference type="EMBL" id="KKN26946.1"/>
    </source>
</evidence>
<gene>
    <name evidence="1" type="ORF">LCGC14_0869420</name>
</gene>
<protein>
    <submittedName>
        <fullName evidence="1">Uncharacterized protein</fullName>
    </submittedName>
</protein>